<keyword evidence="2" id="KW-1185">Reference proteome</keyword>
<evidence type="ECO:0000313" key="2">
    <source>
        <dbReference type="Proteomes" id="UP000799302"/>
    </source>
</evidence>
<gene>
    <name evidence="1" type="ORF">BT63DRAFT_171805</name>
</gene>
<dbReference type="Proteomes" id="UP000799302">
    <property type="component" value="Unassembled WGS sequence"/>
</dbReference>
<organism evidence="1 2">
    <name type="scientific">Microthyrium microscopicum</name>
    <dbReference type="NCBI Taxonomy" id="703497"/>
    <lineage>
        <taxon>Eukaryota</taxon>
        <taxon>Fungi</taxon>
        <taxon>Dikarya</taxon>
        <taxon>Ascomycota</taxon>
        <taxon>Pezizomycotina</taxon>
        <taxon>Dothideomycetes</taxon>
        <taxon>Dothideomycetes incertae sedis</taxon>
        <taxon>Microthyriales</taxon>
        <taxon>Microthyriaceae</taxon>
        <taxon>Microthyrium</taxon>
    </lineage>
</organism>
<proteinExistence type="predicted"/>
<protein>
    <recommendedName>
        <fullName evidence="3">F-box domain-containing protein</fullName>
    </recommendedName>
</protein>
<dbReference type="AlphaFoldDB" id="A0A6A6UNT6"/>
<evidence type="ECO:0008006" key="3">
    <source>
        <dbReference type="Google" id="ProtNLM"/>
    </source>
</evidence>
<reference evidence="1" key="1">
    <citation type="journal article" date="2020" name="Stud. Mycol.">
        <title>101 Dothideomycetes genomes: a test case for predicting lifestyles and emergence of pathogens.</title>
        <authorList>
            <person name="Haridas S."/>
            <person name="Albert R."/>
            <person name="Binder M."/>
            <person name="Bloem J."/>
            <person name="Labutti K."/>
            <person name="Salamov A."/>
            <person name="Andreopoulos B."/>
            <person name="Baker S."/>
            <person name="Barry K."/>
            <person name="Bills G."/>
            <person name="Bluhm B."/>
            <person name="Cannon C."/>
            <person name="Castanera R."/>
            <person name="Culley D."/>
            <person name="Daum C."/>
            <person name="Ezra D."/>
            <person name="Gonzalez J."/>
            <person name="Henrissat B."/>
            <person name="Kuo A."/>
            <person name="Liang C."/>
            <person name="Lipzen A."/>
            <person name="Lutzoni F."/>
            <person name="Magnuson J."/>
            <person name="Mondo S."/>
            <person name="Nolan M."/>
            <person name="Ohm R."/>
            <person name="Pangilinan J."/>
            <person name="Park H.-J."/>
            <person name="Ramirez L."/>
            <person name="Alfaro M."/>
            <person name="Sun H."/>
            <person name="Tritt A."/>
            <person name="Yoshinaga Y."/>
            <person name="Zwiers L.-H."/>
            <person name="Turgeon B."/>
            <person name="Goodwin S."/>
            <person name="Spatafora J."/>
            <person name="Crous P."/>
            <person name="Grigoriev I."/>
        </authorList>
    </citation>
    <scope>NUCLEOTIDE SEQUENCE</scope>
    <source>
        <strain evidence="1">CBS 115976</strain>
    </source>
</reference>
<sequence>MSTTMNMPRPSPTLPTLPTELVEIIVKKIPSFNDRLRFRLVCKELDGKSFRIWTSCFKSVRTNLSRASLSGLHKLLEPSPELSRRVDNLTIRKVEKDRGKGVLGFGFDWRRSAGITDPYHISDETPGFQLLRAVLSR</sequence>
<name>A0A6A6UNT6_9PEZI</name>
<evidence type="ECO:0000313" key="1">
    <source>
        <dbReference type="EMBL" id="KAF2673955.1"/>
    </source>
</evidence>
<dbReference type="EMBL" id="MU004231">
    <property type="protein sequence ID" value="KAF2673955.1"/>
    <property type="molecule type" value="Genomic_DNA"/>
</dbReference>
<accession>A0A6A6UNT6</accession>